<dbReference type="GO" id="GO:0019706">
    <property type="term" value="F:protein-cysteine S-palmitoyltransferase activity"/>
    <property type="evidence" value="ECO:0007669"/>
    <property type="project" value="UniProtKB-EC"/>
</dbReference>
<keyword evidence="4 7" id="KW-1133">Transmembrane helix</keyword>
<dbReference type="OMA" id="WANHGYF"/>
<protein>
    <recommendedName>
        <fullName evidence="7">Palmitoyltransferase</fullName>
        <ecNumber evidence="7">2.3.1.225</ecNumber>
    </recommendedName>
</protein>
<comment type="caution">
    <text evidence="10">The sequence shown here is derived from an EMBL/GenBank/DDBJ whole genome shotgun (WGS) entry which is preliminary data.</text>
</comment>
<dbReference type="GO" id="GO:0016020">
    <property type="term" value="C:membrane"/>
    <property type="evidence" value="ECO:0007669"/>
    <property type="project" value="UniProtKB-SubCell"/>
</dbReference>
<evidence type="ECO:0000256" key="2">
    <source>
        <dbReference type="ARBA" id="ARBA00022679"/>
    </source>
</evidence>
<evidence type="ECO:0000256" key="5">
    <source>
        <dbReference type="ARBA" id="ARBA00023136"/>
    </source>
</evidence>
<comment type="domain">
    <text evidence="7">The DHHC domain is required for palmitoyltransferase activity.</text>
</comment>
<feature type="transmembrane region" description="Helical" evidence="7">
    <location>
        <begin position="7"/>
        <end position="28"/>
    </location>
</feature>
<evidence type="ECO:0000313" key="11">
    <source>
        <dbReference type="Proteomes" id="UP001142055"/>
    </source>
</evidence>
<dbReference type="EMBL" id="JAPWDV010000003">
    <property type="protein sequence ID" value="KAJ6216971.1"/>
    <property type="molecule type" value="Genomic_DNA"/>
</dbReference>
<feature type="domain" description="Palmitoyltransferase DHHC" evidence="9">
    <location>
        <begin position="82"/>
        <end position="211"/>
    </location>
</feature>
<dbReference type="PANTHER" id="PTHR12246">
    <property type="entry name" value="PALMITOYLTRANSFERASE ZDHHC16"/>
    <property type="match status" value="1"/>
</dbReference>
<proteinExistence type="inferred from homology"/>
<feature type="transmembrane region" description="Helical" evidence="7">
    <location>
        <begin position="40"/>
        <end position="63"/>
    </location>
</feature>
<sequence>MSRIFHWGPLIAISIIKFVSLTTLYYFGKWSIPLWDLKSLLNLCPYCFLIFTTLYNLFIAIFNGPGYVPKNWRPANAEDEQFLQYCYRCESFKAPRSHHCSKCNRCILKMDHHCPWINNCCGYRNQKNFFYFLLSAVIGSIHSSILLAISLYRAIYFIPNVNNKYIYITVQGLFCILLSVGLCIGVIIAVGGLLFIQTRILIRNRTTIEDWILTKANSRKRETSFVFPYNLGLLDNIKEVLFKPLSDGIVWPVKNGCNQYTLTHEQILQKKEKLNNSTLVRIVSPYNGRFFPLFSQGIRVCLSFPINDDPRLQLEVGEEVLVTHWNKRWLYGQKITKNPKERIKGWFPEKCAVVLIMSNSMDTKECRFDDRSDNSGDYNDHEKKE</sequence>
<dbReference type="Pfam" id="PF01529">
    <property type="entry name" value="DHHC"/>
    <property type="match status" value="1"/>
</dbReference>
<dbReference type="InterPro" id="IPR001594">
    <property type="entry name" value="Palmitoyltrfase_DHHC"/>
</dbReference>
<reference evidence="10" key="1">
    <citation type="submission" date="2022-12" db="EMBL/GenBank/DDBJ databases">
        <title>Genome assemblies of Blomia tropicalis.</title>
        <authorList>
            <person name="Cui Y."/>
        </authorList>
    </citation>
    <scope>NUCLEOTIDE SEQUENCE</scope>
    <source>
        <tissue evidence="10">Adult mites</tissue>
    </source>
</reference>
<dbReference type="EC" id="2.3.1.225" evidence="7"/>
<evidence type="ECO:0000256" key="1">
    <source>
        <dbReference type="ARBA" id="ARBA00004141"/>
    </source>
</evidence>
<keyword evidence="11" id="KW-1185">Reference proteome</keyword>
<feature type="transmembrane region" description="Helical" evidence="7">
    <location>
        <begin position="165"/>
        <end position="196"/>
    </location>
</feature>
<gene>
    <name evidence="10" type="ORF">RDWZM_008128</name>
</gene>
<evidence type="ECO:0000256" key="6">
    <source>
        <dbReference type="ARBA" id="ARBA00023315"/>
    </source>
</evidence>
<name>A0A9Q0RL43_BLOTA</name>
<evidence type="ECO:0000256" key="3">
    <source>
        <dbReference type="ARBA" id="ARBA00022692"/>
    </source>
</evidence>
<comment type="subcellular location">
    <subcellularLocation>
        <location evidence="1">Membrane</location>
        <topology evidence="1">Multi-pass membrane protein</topology>
    </subcellularLocation>
</comment>
<evidence type="ECO:0000256" key="7">
    <source>
        <dbReference type="RuleBase" id="RU079119"/>
    </source>
</evidence>
<evidence type="ECO:0000259" key="9">
    <source>
        <dbReference type="Pfam" id="PF01529"/>
    </source>
</evidence>
<dbReference type="InterPro" id="IPR039859">
    <property type="entry name" value="PFA4/ZDH16/20/ERF2-like"/>
</dbReference>
<keyword evidence="3 7" id="KW-0812">Transmembrane</keyword>
<dbReference type="AlphaFoldDB" id="A0A9Q0RL43"/>
<evidence type="ECO:0000313" key="10">
    <source>
        <dbReference type="EMBL" id="KAJ6216971.1"/>
    </source>
</evidence>
<dbReference type="PROSITE" id="PS50216">
    <property type="entry name" value="DHHC"/>
    <property type="match status" value="1"/>
</dbReference>
<keyword evidence="6 7" id="KW-0012">Acyltransferase</keyword>
<comment type="similarity">
    <text evidence="7">Belongs to the DHHC palmitoyltransferase family.</text>
</comment>
<organism evidence="10 11">
    <name type="scientific">Blomia tropicalis</name>
    <name type="common">Mite</name>
    <dbReference type="NCBI Taxonomy" id="40697"/>
    <lineage>
        <taxon>Eukaryota</taxon>
        <taxon>Metazoa</taxon>
        <taxon>Ecdysozoa</taxon>
        <taxon>Arthropoda</taxon>
        <taxon>Chelicerata</taxon>
        <taxon>Arachnida</taxon>
        <taxon>Acari</taxon>
        <taxon>Acariformes</taxon>
        <taxon>Sarcoptiformes</taxon>
        <taxon>Astigmata</taxon>
        <taxon>Glycyphagoidea</taxon>
        <taxon>Echimyopodidae</taxon>
        <taxon>Blomia</taxon>
    </lineage>
</organism>
<feature type="region of interest" description="Disordered" evidence="8">
    <location>
        <begin position="366"/>
        <end position="385"/>
    </location>
</feature>
<comment type="catalytic activity">
    <reaction evidence="7">
        <text>L-cysteinyl-[protein] + hexadecanoyl-CoA = S-hexadecanoyl-L-cysteinyl-[protein] + CoA</text>
        <dbReference type="Rhea" id="RHEA:36683"/>
        <dbReference type="Rhea" id="RHEA-COMP:10131"/>
        <dbReference type="Rhea" id="RHEA-COMP:11032"/>
        <dbReference type="ChEBI" id="CHEBI:29950"/>
        <dbReference type="ChEBI" id="CHEBI:57287"/>
        <dbReference type="ChEBI" id="CHEBI:57379"/>
        <dbReference type="ChEBI" id="CHEBI:74151"/>
        <dbReference type="EC" id="2.3.1.225"/>
    </reaction>
</comment>
<keyword evidence="2 7" id="KW-0808">Transferase</keyword>
<dbReference type="Proteomes" id="UP001142055">
    <property type="component" value="Chromosome 3"/>
</dbReference>
<feature type="transmembrane region" description="Helical" evidence="7">
    <location>
        <begin position="129"/>
        <end position="153"/>
    </location>
</feature>
<evidence type="ECO:0000256" key="8">
    <source>
        <dbReference type="SAM" id="MobiDB-lite"/>
    </source>
</evidence>
<evidence type="ECO:0000256" key="4">
    <source>
        <dbReference type="ARBA" id="ARBA00022989"/>
    </source>
</evidence>
<accession>A0A9Q0RL43</accession>
<keyword evidence="5 7" id="KW-0472">Membrane</keyword>